<organism evidence="4 5">
    <name type="scientific">[Clostridium] aminophilum</name>
    <dbReference type="NCBI Taxonomy" id="1526"/>
    <lineage>
        <taxon>Bacteria</taxon>
        <taxon>Bacillati</taxon>
        <taxon>Bacillota</taxon>
        <taxon>Clostridia</taxon>
        <taxon>Lachnospirales</taxon>
        <taxon>Lachnospiraceae</taxon>
    </lineage>
</organism>
<dbReference type="Proteomes" id="UP000199820">
    <property type="component" value="Unassembled WGS sequence"/>
</dbReference>
<reference evidence="4 5" key="1">
    <citation type="submission" date="2016-10" db="EMBL/GenBank/DDBJ databases">
        <authorList>
            <person name="de Groot N.N."/>
        </authorList>
    </citation>
    <scope>NUCLEOTIDE SEQUENCE [LARGE SCALE GENOMIC DNA]</scope>
    <source>
        <strain evidence="4 5">KH1P1</strain>
    </source>
</reference>
<feature type="compositionally biased region" description="Basic and acidic residues" evidence="1">
    <location>
        <begin position="1"/>
        <end position="15"/>
    </location>
</feature>
<dbReference type="Pfam" id="PF06506">
    <property type="entry name" value="PrpR_N"/>
    <property type="match status" value="1"/>
</dbReference>
<dbReference type="Gene3D" id="3.40.50.2300">
    <property type="match status" value="1"/>
</dbReference>
<protein>
    <submittedName>
        <fullName evidence="4">Regulatory protein, Fis family</fullName>
    </submittedName>
</protein>
<dbReference type="SUPFAM" id="SSF159800">
    <property type="entry name" value="PrpR receptor domain-like"/>
    <property type="match status" value="1"/>
</dbReference>
<feature type="domain" description="Signal transduction response regulator propionate catabolism activator N-terminal" evidence="3">
    <location>
        <begin position="72"/>
        <end position="209"/>
    </location>
</feature>
<evidence type="ECO:0000313" key="4">
    <source>
        <dbReference type="EMBL" id="SET91906.1"/>
    </source>
</evidence>
<sequence length="377" mass="43086">MSERNEKNTEKRKGNDPLQEQIILPKSASPDTIRILLIAPYANLIHVFDDALYDRPNMLLTSLESDSVQIREMIRTIAIDQYDVIISRGKTAEVLQSLIPNQRILDVGVSLYDVLRTLRRASGRNEKSCIIGFHNISHYAALMRGYFNETLDIFTVSDPEDLPRRLNEIRNAGYTLVLGDLMSYNYARLMGMRSILIETGEETVNRLLDFVEDFFTASRNLHLYNRFFLDLIHTAVSPLAVCDHTGSMIYRSESFTPEMENLLRDMTPLVTENGEAKRTTMVDGKPFHISGKLLCSDNYPDCSLFSIRAIAPEQYVPEPGKKNTPEISLEGSLHDITRRIILEVLKEERGNQAAASRRLNISRTTLRKYIEEYESET</sequence>
<accession>A0A1I0I7U6</accession>
<dbReference type="GO" id="GO:0005524">
    <property type="term" value="F:ATP binding"/>
    <property type="evidence" value="ECO:0007669"/>
    <property type="project" value="InterPro"/>
</dbReference>
<keyword evidence="5" id="KW-1185">Reference proteome</keyword>
<dbReference type="Gene3D" id="1.10.10.60">
    <property type="entry name" value="Homeodomain-like"/>
    <property type="match status" value="1"/>
</dbReference>
<dbReference type="EMBL" id="FOIL01000069">
    <property type="protein sequence ID" value="SET91906.1"/>
    <property type="molecule type" value="Genomic_DNA"/>
</dbReference>
<dbReference type="RefSeq" id="WP_074650502.1">
    <property type="nucleotide sequence ID" value="NZ_FOIL01000069.1"/>
</dbReference>
<name>A0A1I0I7U6_9FIRM</name>
<evidence type="ECO:0000259" key="2">
    <source>
        <dbReference type="Pfam" id="PF02954"/>
    </source>
</evidence>
<dbReference type="GO" id="GO:0043565">
    <property type="term" value="F:sequence-specific DNA binding"/>
    <property type="evidence" value="ECO:0007669"/>
    <property type="project" value="InterPro"/>
</dbReference>
<dbReference type="Pfam" id="PF02954">
    <property type="entry name" value="HTH_8"/>
    <property type="match status" value="1"/>
</dbReference>
<dbReference type="SUPFAM" id="SSF46689">
    <property type="entry name" value="Homeodomain-like"/>
    <property type="match status" value="1"/>
</dbReference>
<evidence type="ECO:0000259" key="3">
    <source>
        <dbReference type="Pfam" id="PF06506"/>
    </source>
</evidence>
<dbReference type="PRINTS" id="PR01590">
    <property type="entry name" value="HTHFIS"/>
</dbReference>
<dbReference type="STRING" id="1526.SAMN02910262_01055"/>
<feature type="region of interest" description="Disordered" evidence="1">
    <location>
        <begin position="1"/>
        <end position="21"/>
    </location>
</feature>
<dbReference type="InterPro" id="IPR002197">
    <property type="entry name" value="HTH_Fis"/>
</dbReference>
<evidence type="ECO:0000313" key="5">
    <source>
        <dbReference type="Proteomes" id="UP000199820"/>
    </source>
</evidence>
<dbReference type="InterPro" id="IPR009057">
    <property type="entry name" value="Homeodomain-like_sf"/>
</dbReference>
<dbReference type="Gene3D" id="3.40.50.10660">
    <property type="entry name" value="PrpR receptor domain-like"/>
    <property type="match status" value="1"/>
</dbReference>
<proteinExistence type="predicted"/>
<dbReference type="GO" id="GO:0000156">
    <property type="term" value="F:phosphorelay response regulator activity"/>
    <property type="evidence" value="ECO:0007669"/>
    <property type="project" value="InterPro"/>
</dbReference>
<dbReference type="InterPro" id="IPR010524">
    <property type="entry name" value="Sig_transdc_resp-reg_PrpR_N"/>
</dbReference>
<evidence type="ECO:0000256" key="1">
    <source>
        <dbReference type="SAM" id="MobiDB-lite"/>
    </source>
</evidence>
<dbReference type="AlphaFoldDB" id="A0A1I0I7U6"/>
<gene>
    <name evidence="4" type="ORF">SAMN04487771_10696</name>
</gene>
<feature type="domain" description="DNA binding HTH" evidence="2">
    <location>
        <begin position="335"/>
        <end position="373"/>
    </location>
</feature>